<dbReference type="Gene3D" id="3.20.20.450">
    <property type="entry name" value="EAL domain"/>
    <property type="match status" value="1"/>
</dbReference>
<evidence type="ECO:0000313" key="4">
    <source>
        <dbReference type="Proteomes" id="UP000197153"/>
    </source>
</evidence>
<feature type="transmembrane region" description="Helical" evidence="1">
    <location>
        <begin position="53"/>
        <end position="72"/>
    </location>
</feature>
<sequence>MIRPVDDGMTGQPAMAITVKLHHMGQPAGHARTIHEHAMFLPLLSPTRHDSGLLNLLAGGALLVVLLAVLTWDGLRDVVAEATGLSMARGEMLSLLALVAIAGLVVYLARRIWDLIPHTRFSTEERRILRSLPQALARGEIQPHFQPVVDADTGKVVAVEALARWVKADGTMLSPGQFIGLAERGGLIRLLTKAIVEHAVRTAATWREQHDLDIPISINLSVEDLEASDLVDHLIALCDQYGVPHGAIRVELTETQSIVHFDVVDKAVTTLRQAGMAVYLDDFGTGYASLSVLHRIPFTGIKLDQSFIRTLRDDPRADAIVRASVAIACDLGLSLVAEGVEDWETRDRLGQMGVRHIQGYVYARPMPASDLIAFAQQAQPTAQPALTLSL</sequence>
<proteinExistence type="predicted"/>
<dbReference type="PANTHER" id="PTHR33121">
    <property type="entry name" value="CYCLIC DI-GMP PHOSPHODIESTERASE PDEF"/>
    <property type="match status" value="1"/>
</dbReference>
<accession>A0A248JVM5</accession>
<evidence type="ECO:0000313" key="3">
    <source>
        <dbReference type="EMBL" id="ASG22541.1"/>
    </source>
</evidence>
<keyword evidence="1" id="KW-0812">Transmembrane</keyword>
<dbReference type="Pfam" id="PF00563">
    <property type="entry name" value="EAL"/>
    <property type="match status" value="1"/>
</dbReference>
<reference evidence="3 4" key="1">
    <citation type="submission" date="2017-06" db="EMBL/GenBank/DDBJ databases">
        <title>Complete genome sequence of Nitrospirillum amazonense strain CBAmC, an endophytic nitrogen-fixing and plant growth-promoting bacterium, isolated from sugarcane.</title>
        <authorList>
            <person name="Schwab S."/>
            <person name="dos Santos Teixeira K.R."/>
            <person name="Simoes Araujo J.L."/>
            <person name="Soares Vidal M."/>
            <person name="Borges de Freitas H.R."/>
            <person name="Rivello Crivelaro A.L."/>
            <person name="Bueno de Camargo Nunes A."/>
            <person name="dos Santos C.M."/>
            <person name="Palmeira da Silva Rosa D."/>
            <person name="da Silva Padilha D."/>
            <person name="da Silva E."/>
            <person name="Araujo Terra L."/>
            <person name="Soares Mendes V."/>
            <person name="Farinelli L."/>
            <person name="Magalhaes Cruz L."/>
            <person name="Baldani J.I."/>
        </authorList>
    </citation>
    <scope>NUCLEOTIDE SEQUENCE [LARGE SCALE GENOMIC DNA]</scope>
    <source>
        <strain evidence="3 4">CBAmC</strain>
    </source>
</reference>
<keyword evidence="1" id="KW-0472">Membrane</keyword>
<evidence type="ECO:0000259" key="2">
    <source>
        <dbReference type="PROSITE" id="PS50883"/>
    </source>
</evidence>
<dbReference type="AlphaFoldDB" id="A0A248JVM5"/>
<keyword evidence="4" id="KW-1185">Reference proteome</keyword>
<dbReference type="Proteomes" id="UP000197153">
    <property type="component" value="Chromosome 2"/>
</dbReference>
<dbReference type="PANTHER" id="PTHR33121:SF70">
    <property type="entry name" value="SIGNALING PROTEIN YKOW"/>
    <property type="match status" value="1"/>
</dbReference>
<dbReference type="EMBL" id="CP022111">
    <property type="protein sequence ID" value="ASG22541.1"/>
    <property type="molecule type" value="Genomic_DNA"/>
</dbReference>
<organism evidence="3 4">
    <name type="scientific">Nitrospirillum viridazoti CBAmc</name>
    <dbReference type="NCBI Taxonomy" id="1441467"/>
    <lineage>
        <taxon>Bacteria</taxon>
        <taxon>Pseudomonadati</taxon>
        <taxon>Pseudomonadota</taxon>
        <taxon>Alphaproteobacteria</taxon>
        <taxon>Rhodospirillales</taxon>
        <taxon>Azospirillaceae</taxon>
        <taxon>Nitrospirillum</taxon>
        <taxon>Nitrospirillum viridazoti</taxon>
    </lineage>
</organism>
<evidence type="ECO:0000256" key="1">
    <source>
        <dbReference type="SAM" id="Phobius"/>
    </source>
</evidence>
<feature type="domain" description="EAL" evidence="2">
    <location>
        <begin position="125"/>
        <end position="379"/>
    </location>
</feature>
<dbReference type="GO" id="GO:0071111">
    <property type="term" value="F:cyclic-guanylate-specific phosphodiesterase activity"/>
    <property type="evidence" value="ECO:0007669"/>
    <property type="project" value="InterPro"/>
</dbReference>
<feature type="transmembrane region" description="Helical" evidence="1">
    <location>
        <begin position="92"/>
        <end position="110"/>
    </location>
</feature>
<dbReference type="KEGG" id="nao:Y958_16550"/>
<dbReference type="InterPro" id="IPR050706">
    <property type="entry name" value="Cyclic-di-GMP_PDE-like"/>
</dbReference>
<dbReference type="InterPro" id="IPR035919">
    <property type="entry name" value="EAL_sf"/>
</dbReference>
<name>A0A248JVM5_9PROT</name>
<protein>
    <recommendedName>
        <fullName evidence="2">EAL domain-containing protein</fullName>
    </recommendedName>
</protein>
<dbReference type="CDD" id="cd01948">
    <property type="entry name" value="EAL"/>
    <property type="match status" value="1"/>
</dbReference>
<gene>
    <name evidence="3" type="ORF">Y958_16550</name>
</gene>
<dbReference type="PROSITE" id="PS50883">
    <property type="entry name" value="EAL"/>
    <property type="match status" value="1"/>
</dbReference>
<dbReference type="SUPFAM" id="SSF141868">
    <property type="entry name" value="EAL domain-like"/>
    <property type="match status" value="1"/>
</dbReference>
<keyword evidence="1" id="KW-1133">Transmembrane helix</keyword>
<dbReference type="InterPro" id="IPR001633">
    <property type="entry name" value="EAL_dom"/>
</dbReference>
<dbReference type="SMART" id="SM00052">
    <property type="entry name" value="EAL"/>
    <property type="match status" value="1"/>
</dbReference>